<gene>
    <name evidence="6" type="ORF">METZ01_LOCUS63269</name>
</gene>
<proteinExistence type="inferred from homology"/>
<keyword evidence="2" id="KW-0436">Ligase</keyword>
<dbReference type="GO" id="GO:0016874">
    <property type="term" value="F:ligase activity"/>
    <property type="evidence" value="ECO:0007669"/>
    <property type="project" value="UniProtKB-KW"/>
</dbReference>
<dbReference type="GO" id="GO:0005524">
    <property type="term" value="F:ATP binding"/>
    <property type="evidence" value="ECO:0007669"/>
    <property type="project" value="UniProtKB-KW"/>
</dbReference>
<evidence type="ECO:0000256" key="4">
    <source>
        <dbReference type="ARBA" id="ARBA00022755"/>
    </source>
</evidence>
<dbReference type="PANTHER" id="PTHR34696">
    <property type="entry name" value="PHOSPHORIBOSYLFORMYLGLYCINAMIDINE SYNTHASE SUBUNIT PURS"/>
    <property type="match status" value="1"/>
</dbReference>
<dbReference type="AlphaFoldDB" id="A0A381T2I5"/>
<keyword evidence="4" id="KW-0658">Purine biosynthesis</keyword>
<dbReference type="Gene3D" id="3.30.1280.10">
    <property type="entry name" value="Phosphoribosylformylglycinamidine synthase subunit PurS"/>
    <property type="match status" value="1"/>
</dbReference>
<evidence type="ECO:0000256" key="1">
    <source>
        <dbReference type="ARBA" id="ARBA00022490"/>
    </source>
</evidence>
<name>A0A381T2I5_9ZZZZ</name>
<dbReference type="SUPFAM" id="SSF82697">
    <property type="entry name" value="PurS-like"/>
    <property type="match status" value="1"/>
</dbReference>
<evidence type="ECO:0000256" key="3">
    <source>
        <dbReference type="ARBA" id="ARBA00022741"/>
    </source>
</evidence>
<accession>A0A381T2I5</accession>
<reference evidence="6" key="1">
    <citation type="submission" date="2018-05" db="EMBL/GenBank/DDBJ databases">
        <authorList>
            <person name="Lanie J.A."/>
            <person name="Ng W.-L."/>
            <person name="Kazmierczak K.M."/>
            <person name="Andrzejewski T.M."/>
            <person name="Davidsen T.M."/>
            <person name="Wayne K.J."/>
            <person name="Tettelin H."/>
            <person name="Glass J.I."/>
            <person name="Rusch D."/>
            <person name="Podicherti R."/>
            <person name="Tsui H.-C.T."/>
            <person name="Winkler M.E."/>
        </authorList>
    </citation>
    <scope>NUCLEOTIDE SEQUENCE</scope>
</reference>
<sequence length="81" mass="9219">MKAKIYISYKEGILDPQGKTISHALDTIGIKKINSVRMGKYIEMEFKSISKDKASEITDESCRKLLANPNTETYSFEIVEE</sequence>
<protein>
    <submittedName>
        <fullName evidence="6">Uncharacterized protein</fullName>
    </submittedName>
</protein>
<keyword evidence="1" id="KW-0963">Cytoplasm</keyword>
<dbReference type="NCBIfam" id="NF004630">
    <property type="entry name" value="PRK05974.1"/>
    <property type="match status" value="1"/>
</dbReference>
<dbReference type="PANTHER" id="PTHR34696:SF1">
    <property type="entry name" value="PHOSPHORIBOSYLFORMYLGLYCINAMIDINE SYNTHASE SUBUNIT PURS"/>
    <property type="match status" value="1"/>
</dbReference>
<evidence type="ECO:0000313" key="6">
    <source>
        <dbReference type="EMBL" id="SVA10415.1"/>
    </source>
</evidence>
<dbReference type="Pfam" id="PF02700">
    <property type="entry name" value="PurS"/>
    <property type="match status" value="1"/>
</dbReference>
<evidence type="ECO:0000256" key="5">
    <source>
        <dbReference type="ARBA" id="ARBA00022840"/>
    </source>
</evidence>
<dbReference type="EMBL" id="UINC01003928">
    <property type="protein sequence ID" value="SVA10415.1"/>
    <property type="molecule type" value="Genomic_DNA"/>
</dbReference>
<dbReference type="InterPro" id="IPR036604">
    <property type="entry name" value="PurS-like_sf"/>
</dbReference>
<dbReference type="HAMAP" id="MF_01926">
    <property type="entry name" value="PurS"/>
    <property type="match status" value="1"/>
</dbReference>
<evidence type="ECO:0000256" key="2">
    <source>
        <dbReference type="ARBA" id="ARBA00022598"/>
    </source>
</evidence>
<dbReference type="GO" id="GO:0006164">
    <property type="term" value="P:purine nucleotide biosynthetic process"/>
    <property type="evidence" value="ECO:0007669"/>
    <property type="project" value="UniProtKB-KW"/>
</dbReference>
<keyword evidence="5" id="KW-0067">ATP-binding</keyword>
<dbReference type="InterPro" id="IPR003850">
    <property type="entry name" value="PurS"/>
</dbReference>
<dbReference type="NCBIfam" id="TIGR00302">
    <property type="entry name" value="phosphoribosylformylglycinamidine synthase subunit PurS"/>
    <property type="match status" value="1"/>
</dbReference>
<keyword evidence="3" id="KW-0547">Nucleotide-binding</keyword>
<organism evidence="6">
    <name type="scientific">marine metagenome</name>
    <dbReference type="NCBI Taxonomy" id="408172"/>
    <lineage>
        <taxon>unclassified sequences</taxon>
        <taxon>metagenomes</taxon>
        <taxon>ecological metagenomes</taxon>
    </lineage>
</organism>